<name>A0A2A2TCJ2_9CYAN</name>
<evidence type="ECO:0000313" key="3">
    <source>
        <dbReference type="Proteomes" id="UP000218238"/>
    </source>
</evidence>
<feature type="compositionally biased region" description="Basic and acidic residues" evidence="1">
    <location>
        <begin position="132"/>
        <end position="147"/>
    </location>
</feature>
<accession>A0A2A2TCJ2</accession>
<dbReference type="EMBL" id="NTFS01000394">
    <property type="protein sequence ID" value="PAX51443.1"/>
    <property type="molecule type" value="Genomic_DNA"/>
</dbReference>
<feature type="compositionally biased region" description="Polar residues" evidence="1">
    <location>
        <begin position="182"/>
        <end position="198"/>
    </location>
</feature>
<evidence type="ECO:0000256" key="1">
    <source>
        <dbReference type="SAM" id="MobiDB-lite"/>
    </source>
</evidence>
<comment type="caution">
    <text evidence="2">The sequence shown here is derived from an EMBL/GenBank/DDBJ whole genome shotgun (WGS) entry which is preliminary data.</text>
</comment>
<dbReference type="AlphaFoldDB" id="A0A2A2TCJ2"/>
<protein>
    <submittedName>
        <fullName evidence="2">Uncharacterized protein</fullName>
    </submittedName>
</protein>
<feature type="region of interest" description="Disordered" evidence="1">
    <location>
        <begin position="129"/>
        <end position="159"/>
    </location>
</feature>
<reference evidence="2 3" key="1">
    <citation type="submission" date="2017-08" db="EMBL/GenBank/DDBJ databases">
        <title>Draft genome sequence of filamentous cyanobacterium Calothrix elsteri CCALA 953.</title>
        <authorList>
            <person name="Gagunashvili A.N."/>
            <person name="Elster J."/>
            <person name="Andresson O.S."/>
        </authorList>
    </citation>
    <scope>NUCLEOTIDE SEQUENCE [LARGE SCALE GENOMIC DNA]</scope>
    <source>
        <strain evidence="2 3">CCALA 953</strain>
    </source>
</reference>
<keyword evidence="3" id="KW-1185">Reference proteome</keyword>
<dbReference type="Proteomes" id="UP000218238">
    <property type="component" value="Unassembled WGS sequence"/>
</dbReference>
<sequence length="198" mass="21396">MPNVILRNVRASRCRRLESRVDASFHPAGSKLQHDNTGSFILWLTLTASSELGIQGEIAITNPEIDPTKGIIELPNDVVDISNQIGQLCPRGYDAVRKPLSSFTIIGRGSLPPSPLEPLSGTARIPLATLDGEEKGQRETRQERQENKSFPTQSTPQIIEAQGWVKTADGGIALVAQVPKATPSSQAKTSPCPQPVEQ</sequence>
<feature type="region of interest" description="Disordered" evidence="1">
    <location>
        <begin position="179"/>
        <end position="198"/>
    </location>
</feature>
<proteinExistence type="predicted"/>
<gene>
    <name evidence="2" type="ORF">CK510_24750</name>
</gene>
<evidence type="ECO:0000313" key="2">
    <source>
        <dbReference type="EMBL" id="PAX51443.1"/>
    </source>
</evidence>
<organism evidence="2 3">
    <name type="scientific">Brunnivagina elsteri CCALA 953</name>
    <dbReference type="NCBI Taxonomy" id="987040"/>
    <lineage>
        <taxon>Bacteria</taxon>
        <taxon>Bacillati</taxon>
        <taxon>Cyanobacteriota</taxon>
        <taxon>Cyanophyceae</taxon>
        <taxon>Nostocales</taxon>
        <taxon>Calotrichaceae</taxon>
        <taxon>Brunnivagina</taxon>
    </lineage>
</organism>
<feature type="compositionally biased region" description="Polar residues" evidence="1">
    <location>
        <begin position="148"/>
        <end position="157"/>
    </location>
</feature>